<sequence>ATARRSPRAARGRPRRLRRRAACRARAAPGGADPDQAGVLPEGAVRSGPSARWPVRRRARPARHVRRARPARAARERRTQARRAQQVQRPGDDPQRRTAGDDARPPRQPHQRRDRARLRDRAAVDRL</sequence>
<proteinExistence type="predicted"/>
<feature type="compositionally biased region" description="Basic residues" evidence="1">
    <location>
        <begin position="107"/>
        <end position="116"/>
    </location>
</feature>
<feature type="non-terminal residue" evidence="2">
    <location>
        <position position="127"/>
    </location>
</feature>
<feature type="compositionally biased region" description="Basic residues" evidence="1">
    <location>
        <begin position="54"/>
        <end position="72"/>
    </location>
</feature>
<feature type="region of interest" description="Disordered" evidence="1">
    <location>
        <begin position="1"/>
        <end position="127"/>
    </location>
</feature>
<feature type="compositionally biased region" description="Basic and acidic residues" evidence="1">
    <location>
        <begin position="117"/>
        <end position="127"/>
    </location>
</feature>
<dbReference type="EMBL" id="CADCVT010000133">
    <property type="protein sequence ID" value="CAA9490800.1"/>
    <property type="molecule type" value="Genomic_DNA"/>
</dbReference>
<organism evidence="2">
    <name type="scientific">uncultured Solirubrobacteraceae bacterium</name>
    <dbReference type="NCBI Taxonomy" id="1162706"/>
    <lineage>
        <taxon>Bacteria</taxon>
        <taxon>Bacillati</taxon>
        <taxon>Actinomycetota</taxon>
        <taxon>Thermoleophilia</taxon>
        <taxon>Solirubrobacterales</taxon>
        <taxon>Solirubrobacteraceae</taxon>
        <taxon>environmental samples</taxon>
    </lineage>
</organism>
<gene>
    <name evidence="2" type="ORF">AVDCRST_MAG85-1214</name>
</gene>
<evidence type="ECO:0000313" key="2">
    <source>
        <dbReference type="EMBL" id="CAA9490800.1"/>
    </source>
</evidence>
<name>A0A6J4SG19_9ACTN</name>
<protein>
    <submittedName>
        <fullName evidence="2">Uncharacterized protein</fullName>
    </submittedName>
</protein>
<feature type="non-terminal residue" evidence="2">
    <location>
        <position position="1"/>
    </location>
</feature>
<reference evidence="2" key="1">
    <citation type="submission" date="2020-02" db="EMBL/GenBank/DDBJ databases">
        <authorList>
            <person name="Meier V. D."/>
        </authorList>
    </citation>
    <scope>NUCLEOTIDE SEQUENCE</scope>
    <source>
        <strain evidence="2">AVDCRST_MAG85</strain>
    </source>
</reference>
<evidence type="ECO:0000256" key="1">
    <source>
        <dbReference type="SAM" id="MobiDB-lite"/>
    </source>
</evidence>
<feature type="compositionally biased region" description="Basic and acidic residues" evidence="1">
    <location>
        <begin position="90"/>
        <end position="105"/>
    </location>
</feature>
<feature type="compositionally biased region" description="Basic residues" evidence="1">
    <location>
        <begin position="1"/>
        <end position="23"/>
    </location>
</feature>
<dbReference type="AlphaFoldDB" id="A0A6J4SG19"/>
<accession>A0A6J4SG19</accession>